<accession>A0A151TGE9</accession>
<proteinExistence type="predicted"/>
<dbReference type="OMA" id="NTRSEWH"/>
<feature type="compositionally biased region" description="Basic and acidic residues" evidence="1">
    <location>
        <begin position="453"/>
        <end position="474"/>
    </location>
</feature>
<feature type="region of interest" description="Disordered" evidence="1">
    <location>
        <begin position="451"/>
        <end position="474"/>
    </location>
</feature>
<dbReference type="Gramene" id="C.cajan_12008.t">
    <property type="protein sequence ID" value="C.cajan_12008.t"/>
    <property type="gene ID" value="C.cajan_12008"/>
</dbReference>
<dbReference type="AlphaFoldDB" id="A0A151TGE9"/>
<organism evidence="2 3">
    <name type="scientific">Cajanus cajan</name>
    <name type="common">Pigeon pea</name>
    <name type="synonym">Cajanus indicus</name>
    <dbReference type="NCBI Taxonomy" id="3821"/>
    <lineage>
        <taxon>Eukaryota</taxon>
        <taxon>Viridiplantae</taxon>
        <taxon>Streptophyta</taxon>
        <taxon>Embryophyta</taxon>
        <taxon>Tracheophyta</taxon>
        <taxon>Spermatophyta</taxon>
        <taxon>Magnoliopsida</taxon>
        <taxon>eudicotyledons</taxon>
        <taxon>Gunneridae</taxon>
        <taxon>Pentapetalae</taxon>
        <taxon>rosids</taxon>
        <taxon>fabids</taxon>
        <taxon>Fabales</taxon>
        <taxon>Fabaceae</taxon>
        <taxon>Papilionoideae</taxon>
        <taxon>50 kb inversion clade</taxon>
        <taxon>NPAAA clade</taxon>
        <taxon>indigoferoid/millettioid clade</taxon>
        <taxon>Phaseoleae</taxon>
        <taxon>Cajanus</taxon>
    </lineage>
</organism>
<dbReference type="InterPro" id="IPR037476">
    <property type="entry name" value="PCH1"/>
</dbReference>
<evidence type="ECO:0000313" key="3">
    <source>
        <dbReference type="Proteomes" id="UP000075243"/>
    </source>
</evidence>
<evidence type="ECO:0000256" key="1">
    <source>
        <dbReference type="SAM" id="MobiDB-lite"/>
    </source>
</evidence>
<reference evidence="2 3" key="1">
    <citation type="journal article" date="2012" name="Nat. Biotechnol.">
        <title>Draft genome sequence of pigeonpea (Cajanus cajan), an orphan legume crop of resource-poor farmers.</title>
        <authorList>
            <person name="Varshney R.K."/>
            <person name="Chen W."/>
            <person name="Li Y."/>
            <person name="Bharti A.K."/>
            <person name="Saxena R.K."/>
            <person name="Schlueter J.A."/>
            <person name="Donoghue M.T."/>
            <person name="Azam S."/>
            <person name="Fan G."/>
            <person name="Whaley A.M."/>
            <person name="Farmer A.D."/>
            <person name="Sheridan J."/>
            <person name="Iwata A."/>
            <person name="Tuteja R."/>
            <person name="Penmetsa R.V."/>
            <person name="Wu W."/>
            <person name="Upadhyaya H.D."/>
            <person name="Yang S.P."/>
            <person name="Shah T."/>
            <person name="Saxena K.B."/>
            <person name="Michael T."/>
            <person name="McCombie W.R."/>
            <person name="Yang B."/>
            <person name="Zhang G."/>
            <person name="Yang H."/>
            <person name="Wang J."/>
            <person name="Spillane C."/>
            <person name="Cook D.R."/>
            <person name="May G.D."/>
            <person name="Xu X."/>
            <person name="Jackson S.A."/>
        </authorList>
    </citation>
    <scope>NUCLEOTIDE SEQUENCE [LARGE SCALE GENOMIC DNA]</scope>
    <source>
        <strain evidence="3">cv. Asha</strain>
    </source>
</reference>
<dbReference type="PANTHER" id="PTHR36062">
    <property type="entry name" value="OS01G0687300 PROTEIN"/>
    <property type="match status" value="1"/>
</dbReference>
<dbReference type="PANTHER" id="PTHR36062:SF1">
    <property type="entry name" value="OS01G0687300 PROTEIN"/>
    <property type="match status" value="1"/>
</dbReference>
<dbReference type="Proteomes" id="UP000075243">
    <property type="component" value="Chromosome 6"/>
</dbReference>
<evidence type="ECO:0000313" key="2">
    <source>
        <dbReference type="EMBL" id="KYP66093.1"/>
    </source>
</evidence>
<gene>
    <name evidence="2" type="ORF">KK1_012377</name>
</gene>
<protein>
    <submittedName>
        <fullName evidence="2">Uncharacterized protein</fullName>
    </submittedName>
</protein>
<name>A0A151TGE9_CAJCA</name>
<dbReference type="EMBL" id="CM003608">
    <property type="protein sequence ID" value="KYP66093.1"/>
    <property type="molecule type" value="Genomic_DNA"/>
</dbReference>
<keyword evidence="3" id="KW-1185">Reference proteome</keyword>
<dbReference type="STRING" id="3821.A0A151TGE9"/>
<sequence>MMPEAEDIAAEACHDGERVEAQAMHGKRSVWMAHWMQTSDKSATSACSGLGIGCEVKEEKEDSGAEQRDLLGEAARAKSVTFTDEADNGKSKKASNGSKSFPAFKVSQKLEGKSETEACSGDVNVSLNRAGTSGTGLPSTSAPAHALVKECRVLSQEVLPTALLMKSTLDVEQKSLAVSTSLWNDFVKSASDMAPDGPSQGPFTRTKYHAYSSLLISEKKVSSILEPQRSSFSRWMQGGITHLPHDFIAGSDDGLYFVGQHHEIEKYVANPNITSQTVSPESTKPQNLYGLNSVLAQVPCSVHDIGHHFLMSKKTDVNLSDRGQFFREPIKFKGNALTEILDFSPPTCDHALEGLKLKALGSSIKSEGNENVQDFTSPTCLKNESSAETDTMDIDALHKNNLPDANWVVVIKILILQCSKDSQNSLPSHVAATSASEKNVAKSVKTVLPDINQEPHELLNQESPVVDRETSTSRTHSLDLDHFLSHADERARSNSGSSSLGSDPSSRWVKRLKLCTLGSAHGTEITKIGETSSHEKVNNIIGRIMKDSKTSLVPDLAATVSTNGKSSFTEAKKTVEITLSHPWIQRWSHNRSAPSQKSHELGEFHEPKSSNALLEEFQKKQFPSIAAMALMGKAMNSLNPSELMKKGPVIVWNMKGF</sequence>
<dbReference type="GO" id="GO:0010099">
    <property type="term" value="P:regulation of photomorphogenesis"/>
    <property type="evidence" value="ECO:0007669"/>
    <property type="project" value="InterPro"/>
</dbReference>